<feature type="domain" description="Flagellin N-terminal" evidence="4">
    <location>
        <begin position="5"/>
        <end position="140"/>
    </location>
</feature>
<comment type="function">
    <text evidence="3">Flagellin is the subunit protein which polymerizes to form the filaments of bacterial flagella.</text>
</comment>
<dbReference type="Proteomes" id="UP000177515">
    <property type="component" value="Chromosome 2"/>
</dbReference>
<feature type="domain" description="Flagellin H7-serospecific" evidence="6">
    <location>
        <begin position="331"/>
        <end position="482"/>
    </location>
</feature>
<keyword evidence="8" id="KW-1185">Reference proteome</keyword>
<evidence type="ECO:0000313" key="8">
    <source>
        <dbReference type="Proteomes" id="UP000177515"/>
    </source>
</evidence>
<sequence>MSMVINTNVLSLMTQNNLNASQSNLSTAIQRLSSGLRINSASDDAAGMAIADRMTSNINGMTQAQQNANDGISLAQTTGGALSSITDNLQRIRQLTVQAQNGTNSASDLQSIQDEITQRLQEIDRTSQQTQFNGIAVLSSKASAVSIQVGANDGQTISIGLQETSTKTLNLTGFSVAGQQNAAASQTDLQNAVAAGTAVQDANNKNLYQVTTKNVFATSAQVLSNLKDGDTVAVAGGNTYTYNASAGNFSYTVNTTSGNVAALANSQKPAFGQATGTYTNQTGATVQFKVDSSGKLTAADGTTTLYDDGSGNLTTNNTTGSYAQATLASTFTAASGAAAGKATISINGTTYSSDGANGLNNTATATSSDVQAAILAGGSGNATTVTLGKTSGLSTTVKIDGASGKTDGANGATSQYIDANGGLTNTASYTTNYLVDSTTGKVSVAANNASTVAANDPNINAKVGQTAYVDASTNAFTTAAQSSTGASTADPLTAIDKALAAVDKLASSLGAVQNRLSSALTNLGTSITNMSSARSNIQDANYATEVSAMTRSNILQQAGTSVLAQANQSSQSVLKLLQ</sequence>
<dbReference type="InterPro" id="IPR046358">
    <property type="entry name" value="Flagellin_C"/>
</dbReference>
<keyword evidence="2 3" id="KW-0975">Bacterial flagellum</keyword>
<dbReference type="Pfam" id="PF00700">
    <property type="entry name" value="Flagellin_C"/>
    <property type="match status" value="1"/>
</dbReference>
<dbReference type="Gene3D" id="1.20.1330.10">
    <property type="entry name" value="f41 fragment of flagellin, N-terminal domain"/>
    <property type="match status" value="2"/>
</dbReference>
<dbReference type="InterPro" id="IPR042187">
    <property type="entry name" value="Flagellin_C_sub2"/>
</dbReference>
<name>A0ABN4TZJ3_9BURK</name>
<feature type="domain" description="Flagellin C-terminal" evidence="5">
    <location>
        <begin position="492"/>
        <end position="577"/>
    </location>
</feature>
<dbReference type="PANTHER" id="PTHR42792">
    <property type="entry name" value="FLAGELLIN"/>
    <property type="match status" value="1"/>
</dbReference>
<accession>A0ABN4TZJ3</accession>
<gene>
    <name evidence="7" type="ORF">BKK80_31795</name>
</gene>
<dbReference type="EMBL" id="CP017755">
    <property type="protein sequence ID" value="AOZ10204.1"/>
    <property type="molecule type" value="Genomic_DNA"/>
</dbReference>
<evidence type="ECO:0000313" key="7">
    <source>
        <dbReference type="EMBL" id="AOZ10204.1"/>
    </source>
</evidence>
<dbReference type="Pfam" id="PF12445">
    <property type="entry name" value="FliC"/>
    <property type="match status" value="1"/>
</dbReference>
<protein>
    <recommendedName>
        <fullName evidence="3">Flagellin</fullName>
    </recommendedName>
</protein>
<dbReference type="Gene3D" id="2.60.40.4390">
    <property type="match status" value="1"/>
</dbReference>
<evidence type="ECO:0000259" key="5">
    <source>
        <dbReference type="Pfam" id="PF00700"/>
    </source>
</evidence>
<comment type="subcellular location">
    <subcellularLocation>
        <location evidence="3">Secreted</location>
    </subcellularLocation>
    <subcellularLocation>
        <location evidence="3">Bacterial flagellum</location>
    </subcellularLocation>
</comment>
<dbReference type="Gene3D" id="6.10.10.10">
    <property type="entry name" value="Flagellar export chaperone, C-terminal domain"/>
    <property type="match status" value="1"/>
</dbReference>
<dbReference type="InterPro" id="IPR001029">
    <property type="entry name" value="Flagellin_N"/>
</dbReference>
<evidence type="ECO:0000256" key="2">
    <source>
        <dbReference type="ARBA" id="ARBA00023143"/>
    </source>
</evidence>
<comment type="similarity">
    <text evidence="1 3">Belongs to the bacterial flagellin family.</text>
</comment>
<reference evidence="7 8" key="1">
    <citation type="submission" date="2016-10" db="EMBL/GenBank/DDBJ databases">
        <title>Complete genome sequences of three Cupriavidus strains isolated from various Malaysian environments.</title>
        <authorList>
            <person name="Abdullah A.A.-A."/>
            <person name="Shafie N.A.H."/>
            <person name="Lau N.S."/>
        </authorList>
    </citation>
    <scope>NUCLEOTIDE SEQUENCE [LARGE SCALE GENOMIC DNA]</scope>
    <source>
        <strain evidence="7 8">USMAA1020</strain>
    </source>
</reference>
<dbReference type="InterPro" id="IPR032826">
    <property type="entry name" value="FliC_H7"/>
</dbReference>
<evidence type="ECO:0000259" key="4">
    <source>
        <dbReference type="Pfam" id="PF00669"/>
    </source>
</evidence>
<dbReference type="PRINTS" id="PR00207">
    <property type="entry name" value="FLAGELLIN"/>
</dbReference>
<dbReference type="InterPro" id="IPR001492">
    <property type="entry name" value="Flagellin"/>
</dbReference>
<evidence type="ECO:0000256" key="3">
    <source>
        <dbReference type="RuleBase" id="RU362073"/>
    </source>
</evidence>
<organism evidence="7 8">
    <name type="scientific">Cupriavidus malaysiensis</name>
    <dbReference type="NCBI Taxonomy" id="367825"/>
    <lineage>
        <taxon>Bacteria</taxon>
        <taxon>Pseudomonadati</taxon>
        <taxon>Pseudomonadota</taxon>
        <taxon>Betaproteobacteria</taxon>
        <taxon>Burkholderiales</taxon>
        <taxon>Burkholderiaceae</taxon>
        <taxon>Cupriavidus</taxon>
    </lineage>
</organism>
<dbReference type="Pfam" id="PF00669">
    <property type="entry name" value="Flagellin_N"/>
    <property type="match status" value="1"/>
</dbReference>
<keyword evidence="3" id="KW-0964">Secreted</keyword>
<dbReference type="PANTHER" id="PTHR42792:SF2">
    <property type="entry name" value="FLAGELLIN"/>
    <property type="match status" value="1"/>
</dbReference>
<dbReference type="RefSeq" id="WP_071018460.1">
    <property type="nucleotide sequence ID" value="NZ_CP017755.1"/>
</dbReference>
<dbReference type="Gene3D" id="6.10.280.190">
    <property type="match status" value="1"/>
</dbReference>
<evidence type="ECO:0000256" key="1">
    <source>
        <dbReference type="ARBA" id="ARBA00005709"/>
    </source>
</evidence>
<evidence type="ECO:0000259" key="6">
    <source>
        <dbReference type="Pfam" id="PF12445"/>
    </source>
</evidence>
<proteinExistence type="inferred from homology"/>
<dbReference type="SUPFAM" id="SSF64518">
    <property type="entry name" value="Phase 1 flagellin"/>
    <property type="match status" value="2"/>
</dbReference>